<dbReference type="EMBL" id="OB665060">
    <property type="protein sequence ID" value="CAD7232731.1"/>
    <property type="molecule type" value="Genomic_DNA"/>
</dbReference>
<feature type="region of interest" description="Disordered" evidence="6">
    <location>
        <begin position="83"/>
        <end position="123"/>
    </location>
</feature>
<dbReference type="InterPro" id="IPR019734">
    <property type="entry name" value="TPR_rpt"/>
</dbReference>
<dbReference type="GO" id="GO:0051087">
    <property type="term" value="F:protein-folding chaperone binding"/>
    <property type="evidence" value="ECO:0007669"/>
    <property type="project" value="TreeGrafter"/>
</dbReference>
<evidence type="ECO:0000256" key="2">
    <source>
        <dbReference type="ARBA" id="ARBA00012483"/>
    </source>
</evidence>
<dbReference type="GO" id="GO:0030018">
    <property type="term" value="C:Z disc"/>
    <property type="evidence" value="ECO:0007669"/>
    <property type="project" value="TreeGrafter"/>
</dbReference>
<protein>
    <recommendedName>
        <fullName evidence="2">RING-type E3 ubiquitin transferase</fullName>
        <ecNumber evidence="2">2.3.2.27</ecNumber>
    </recommendedName>
</protein>
<evidence type="ECO:0000313" key="7">
    <source>
        <dbReference type="EMBL" id="CAD7232731.1"/>
    </source>
</evidence>
<keyword evidence="5" id="KW-0833">Ubl conjugation pathway</keyword>
<dbReference type="EC" id="2.3.2.27" evidence="2"/>
<evidence type="ECO:0000256" key="6">
    <source>
        <dbReference type="SAM" id="MobiDB-lite"/>
    </source>
</evidence>
<dbReference type="GO" id="GO:0061630">
    <property type="term" value="F:ubiquitin protein ligase activity"/>
    <property type="evidence" value="ECO:0007669"/>
    <property type="project" value="UniProtKB-EC"/>
</dbReference>
<feature type="region of interest" description="Disordered" evidence="6">
    <location>
        <begin position="1"/>
        <end position="36"/>
    </location>
</feature>
<keyword evidence="4" id="KW-0677">Repeat</keyword>
<dbReference type="SUPFAM" id="SSF48452">
    <property type="entry name" value="TPR-like"/>
    <property type="match status" value="1"/>
</dbReference>
<dbReference type="GO" id="GO:0006515">
    <property type="term" value="P:protein quality control for misfolded or incompletely synthesized proteins"/>
    <property type="evidence" value="ECO:0007669"/>
    <property type="project" value="TreeGrafter"/>
</dbReference>
<keyword evidence="3" id="KW-0808">Transferase</keyword>
<comment type="catalytic activity">
    <reaction evidence="1">
        <text>S-ubiquitinyl-[E2 ubiquitin-conjugating enzyme]-L-cysteine + [acceptor protein]-L-lysine = [E2 ubiquitin-conjugating enzyme]-L-cysteine + N(6)-ubiquitinyl-[acceptor protein]-L-lysine.</text>
        <dbReference type="EC" id="2.3.2.27"/>
    </reaction>
</comment>
<dbReference type="PANTHER" id="PTHR46803">
    <property type="entry name" value="E3 UBIQUITIN-PROTEIN LIGASE CHIP"/>
    <property type="match status" value="1"/>
</dbReference>
<organism evidence="7">
    <name type="scientific">Cyprideis torosa</name>
    <dbReference type="NCBI Taxonomy" id="163714"/>
    <lineage>
        <taxon>Eukaryota</taxon>
        <taxon>Metazoa</taxon>
        <taxon>Ecdysozoa</taxon>
        <taxon>Arthropoda</taxon>
        <taxon>Crustacea</taxon>
        <taxon>Oligostraca</taxon>
        <taxon>Ostracoda</taxon>
        <taxon>Podocopa</taxon>
        <taxon>Podocopida</taxon>
        <taxon>Cytherocopina</taxon>
        <taxon>Cytheroidea</taxon>
        <taxon>Cytherideidae</taxon>
        <taxon>Cyprideis</taxon>
    </lineage>
</organism>
<dbReference type="Gene3D" id="1.25.40.10">
    <property type="entry name" value="Tetratricopeptide repeat domain"/>
    <property type="match status" value="1"/>
</dbReference>
<dbReference type="SMART" id="SM00028">
    <property type="entry name" value="TPR"/>
    <property type="match status" value="2"/>
</dbReference>
<dbReference type="OrthoDB" id="629492at2759"/>
<dbReference type="InterPro" id="IPR011990">
    <property type="entry name" value="TPR-like_helical_dom_sf"/>
</dbReference>
<dbReference type="GO" id="GO:0043161">
    <property type="term" value="P:proteasome-mediated ubiquitin-dependent protein catabolic process"/>
    <property type="evidence" value="ECO:0007669"/>
    <property type="project" value="TreeGrafter"/>
</dbReference>
<name>A0A7R8WJ64_9CRUS</name>
<sequence length="218" mass="24111">MAESMMGWPWPGATGSPISLPPSSVLSSPTVRPDSRLQTRGGWMIIGWVAAAAIANAMSDNTTTRARQLPSPRPPTVLLSQLCRTHRGKGRPATRGDGPGSSPCKMKPKNKEKGGDTEPLLSPKEWKEKGNKFFLAKKYDDAVLCYTQAIRKEPSVATYFTNRALAYLKVRNWTAACKDCRMAMDLDPTSVKAHYFMSQALIEVEQFEEAIQHLQRGE</sequence>
<dbReference type="GO" id="GO:0071218">
    <property type="term" value="P:cellular response to misfolded protein"/>
    <property type="evidence" value="ECO:0007669"/>
    <property type="project" value="TreeGrafter"/>
</dbReference>
<feature type="compositionally biased region" description="Low complexity" evidence="6">
    <location>
        <begin position="16"/>
        <end position="29"/>
    </location>
</feature>
<reference evidence="7" key="1">
    <citation type="submission" date="2020-11" db="EMBL/GenBank/DDBJ databases">
        <authorList>
            <person name="Tran Van P."/>
        </authorList>
    </citation>
    <scope>NUCLEOTIDE SEQUENCE</scope>
</reference>
<evidence type="ECO:0000256" key="4">
    <source>
        <dbReference type="ARBA" id="ARBA00022737"/>
    </source>
</evidence>
<evidence type="ECO:0000256" key="1">
    <source>
        <dbReference type="ARBA" id="ARBA00000900"/>
    </source>
</evidence>
<dbReference type="AlphaFoldDB" id="A0A7R8WJ64"/>
<evidence type="ECO:0000256" key="3">
    <source>
        <dbReference type="ARBA" id="ARBA00022679"/>
    </source>
</evidence>
<proteinExistence type="predicted"/>
<dbReference type="GO" id="GO:0045862">
    <property type="term" value="P:positive regulation of proteolysis"/>
    <property type="evidence" value="ECO:0007669"/>
    <property type="project" value="TreeGrafter"/>
</dbReference>
<dbReference type="PROSITE" id="PS50005">
    <property type="entry name" value="TPR"/>
    <property type="match status" value="1"/>
</dbReference>
<dbReference type="Pfam" id="PF12895">
    <property type="entry name" value="ANAPC3"/>
    <property type="match status" value="1"/>
</dbReference>
<dbReference type="PANTHER" id="PTHR46803:SF2">
    <property type="entry name" value="E3 UBIQUITIN-PROTEIN LIGASE CHIP"/>
    <property type="match status" value="1"/>
</dbReference>
<gene>
    <name evidence="7" type="ORF">CTOB1V02_LOCUS10562</name>
</gene>
<accession>A0A7R8WJ64</accession>
<dbReference type="GO" id="GO:0000209">
    <property type="term" value="P:protein polyubiquitination"/>
    <property type="evidence" value="ECO:0007669"/>
    <property type="project" value="TreeGrafter"/>
</dbReference>
<evidence type="ECO:0000256" key="5">
    <source>
        <dbReference type="ARBA" id="ARBA00022786"/>
    </source>
</evidence>